<dbReference type="AlphaFoldDB" id="A0A8S1R5G4"/>
<keyword evidence="2" id="KW-1185">Reference proteome</keyword>
<name>A0A8S1R5G4_9CILI</name>
<dbReference type="EMBL" id="CAJJDN010000135">
    <property type="protein sequence ID" value="CAD8121950.1"/>
    <property type="molecule type" value="Genomic_DNA"/>
</dbReference>
<reference evidence="1" key="1">
    <citation type="submission" date="2021-01" db="EMBL/GenBank/DDBJ databases">
        <authorList>
            <consortium name="Genoscope - CEA"/>
            <person name="William W."/>
        </authorList>
    </citation>
    <scope>NUCLEOTIDE SEQUENCE</scope>
</reference>
<gene>
    <name evidence="1" type="ORF">PSON_ATCC_30995.1.T1350093</name>
</gene>
<accession>A0A8S1R5G4</accession>
<evidence type="ECO:0000313" key="2">
    <source>
        <dbReference type="Proteomes" id="UP000692954"/>
    </source>
</evidence>
<evidence type="ECO:0000313" key="1">
    <source>
        <dbReference type="EMBL" id="CAD8121950.1"/>
    </source>
</evidence>
<comment type="caution">
    <text evidence="1">The sequence shown here is derived from an EMBL/GenBank/DDBJ whole genome shotgun (WGS) entry which is preliminary data.</text>
</comment>
<proteinExistence type="predicted"/>
<protein>
    <submittedName>
        <fullName evidence="1">Uncharacterized protein</fullName>
    </submittedName>
</protein>
<organism evidence="1 2">
    <name type="scientific">Paramecium sonneborni</name>
    <dbReference type="NCBI Taxonomy" id="65129"/>
    <lineage>
        <taxon>Eukaryota</taxon>
        <taxon>Sar</taxon>
        <taxon>Alveolata</taxon>
        <taxon>Ciliophora</taxon>
        <taxon>Intramacronucleata</taxon>
        <taxon>Oligohymenophorea</taxon>
        <taxon>Peniculida</taxon>
        <taxon>Parameciidae</taxon>
        <taxon>Paramecium</taxon>
    </lineage>
</organism>
<sequence length="57" mass="6831">MKILVLNREEIKIQIAFQKKRNTNSSIQKLLRKDVNKQTKNVERKLKSVQKILKQIK</sequence>
<dbReference type="Proteomes" id="UP000692954">
    <property type="component" value="Unassembled WGS sequence"/>
</dbReference>